<organism evidence="2 3">
    <name type="scientific">Littorina saxatilis</name>
    <dbReference type="NCBI Taxonomy" id="31220"/>
    <lineage>
        <taxon>Eukaryota</taxon>
        <taxon>Metazoa</taxon>
        <taxon>Spiralia</taxon>
        <taxon>Lophotrochozoa</taxon>
        <taxon>Mollusca</taxon>
        <taxon>Gastropoda</taxon>
        <taxon>Caenogastropoda</taxon>
        <taxon>Littorinimorpha</taxon>
        <taxon>Littorinoidea</taxon>
        <taxon>Littorinidae</taxon>
        <taxon>Littorina</taxon>
    </lineage>
</organism>
<dbReference type="AlphaFoldDB" id="A0AAN9C040"/>
<name>A0AAN9C040_9CAEN</name>
<protein>
    <submittedName>
        <fullName evidence="2">Uncharacterized protein</fullName>
    </submittedName>
</protein>
<dbReference type="Proteomes" id="UP001374579">
    <property type="component" value="Unassembled WGS sequence"/>
</dbReference>
<evidence type="ECO:0000313" key="2">
    <source>
        <dbReference type="EMBL" id="KAK7112345.1"/>
    </source>
</evidence>
<comment type="caution">
    <text evidence="2">The sequence shown here is derived from an EMBL/GenBank/DDBJ whole genome shotgun (WGS) entry which is preliminary data.</text>
</comment>
<feature type="region of interest" description="Disordered" evidence="1">
    <location>
        <begin position="74"/>
        <end position="94"/>
    </location>
</feature>
<keyword evidence="3" id="KW-1185">Reference proteome</keyword>
<sequence length="94" mass="10813">MSTKEDFLKWDDLPLEYIFGEFTEDDVKAASNLKVTKSQTKRFFRLLQSGVNVRLRRISSVPIAPTVNSNASISGFRRHVTKKHNKPHLKSSEH</sequence>
<feature type="compositionally biased region" description="Basic residues" evidence="1">
    <location>
        <begin position="76"/>
        <end position="94"/>
    </location>
</feature>
<accession>A0AAN9C040</accession>
<reference evidence="2 3" key="1">
    <citation type="submission" date="2024-02" db="EMBL/GenBank/DDBJ databases">
        <title>Chromosome-scale genome assembly of the rough periwinkle Littorina saxatilis.</title>
        <authorList>
            <person name="De Jode A."/>
            <person name="Faria R."/>
            <person name="Formenti G."/>
            <person name="Sims Y."/>
            <person name="Smith T.P."/>
            <person name="Tracey A."/>
            <person name="Wood J.M.D."/>
            <person name="Zagrodzka Z.B."/>
            <person name="Johannesson K."/>
            <person name="Butlin R.K."/>
            <person name="Leder E.H."/>
        </authorList>
    </citation>
    <scope>NUCLEOTIDE SEQUENCE [LARGE SCALE GENOMIC DNA]</scope>
    <source>
        <strain evidence="2">Snail1</strain>
        <tissue evidence="2">Muscle</tissue>
    </source>
</reference>
<dbReference type="EMBL" id="JBAMIC010000002">
    <property type="protein sequence ID" value="KAK7112345.1"/>
    <property type="molecule type" value="Genomic_DNA"/>
</dbReference>
<evidence type="ECO:0000256" key="1">
    <source>
        <dbReference type="SAM" id="MobiDB-lite"/>
    </source>
</evidence>
<evidence type="ECO:0000313" key="3">
    <source>
        <dbReference type="Proteomes" id="UP001374579"/>
    </source>
</evidence>
<proteinExistence type="predicted"/>
<gene>
    <name evidence="2" type="ORF">V1264_011814</name>
</gene>